<evidence type="ECO:0000313" key="12">
    <source>
        <dbReference type="Proteomes" id="UP000663792"/>
    </source>
</evidence>
<dbReference type="GO" id="GO:0005576">
    <property type="term" value="C:extracellular region"/>
    <property type="evidence" value="ECO:0007669"/>
    <property type="project" value="TreeGrafter"/>
</dbReference>
<dbReference type="Gene3D" id="2.60.40.3780">
    <property type="match status" value="1"/>
</dbReference>
<accession>A0A938YET8</accession>
<feature type="active site" description="Nucleophile" evidence="7">
    <location>
        <position position="351"/>
    </location>
</feature>
<dbReference type="Gene3D" id="2.60.40.3710">
    <property type="match status" value="1"/>
</dbReference>
<dbReference type="EMBL" id="JAERWK010000006">
    <property type="protein sequence ID" value="MBM9466535.1"/>
    <property type="molecule type" value="Genomic_DNA"/>
</dbReference>
<dbReference type="GO" id="GO:0018104">
    <property type="term" value="P:peptidoglycan-protein cross-linking"/>
    <property type="evidence" value="ECO:0007669"/>
    <property type="project" value="TreeGrafter"/>
</dbReference>
<dbReference type="SUPFAM" id="SSF141523">
    <property type="entry name" value="L,D-transpeptidase catalytic domain-like"/>
    <property type="match status" value="1"/>
</dbReference>
<sequence length="403" mass="42911">MTALISALLLVVAGCAGGLGDEVVTVTNTVPAASGDDGASATTSSTAAGPRVAATPRFGSTDLAPNDPITVTVFAGTITELDMVADDGVPVAGELSADDASWTSTDRLAYDTEYTVTGTATGVGGVTTPISGTFSTVDPERYNRAVFNIPSGTTVGVAAPLIVVFDEPVQDKAAAQAAFTVETDKGAIEGSWGWLQDEDIQGTGTRQSIVHFRPAQYWPAYTQVHFEADLAGVDLGDTWGLEDLSSDFTIGRAQVVTADVSTFRMVVTVDGVVTENYPVSYGKESVPGRNTVSGIHVVTEKHPEFEMCNQQYDYCGLKEKWAVRINNNGEFIHENPNSIPYLGKQNVSHGCINMGPGDAQRYYDSALYGDPVEVSGTGVEMSEKDYIYDWAYTYEEWRALSAL</sequence>
<feature type="region of interest" description="Disordered" evidence="8">
    <location>
        <begin position="31"/>
        <end position="51"/>
    </location>
</feature>
<dbReference type="Gene3D" id="2.40.440.10">
    <property type="entry name" value="L,D-transpeptidase catalytic domain-like"/>
    <property type="match status" value="1"/>
</dbReference>
<organism evidence="11 12">
    <name type="scientific">Nakamurella leprariae</name>
    <dbReference type="NCBI Taxonomy" id="2803911"/>
    <lineage>
        <taxon>Bacteria</taxon>
        <taxon>Bacillati</taxon>
        <taxon>Actinomycetota</taxon>
        <taxon>Actinomycetes</taxon>
        <taxon>Nakamurellales</taxon>
        <taxon>Nakamurellaceae</taxon>
        <taxon>Nakamurella</taxon>
    </lineage>
</organism>
<dbReference type="Pfam" id="PF17964">
    <property type="entry name" value="Big_10"/>
    <property type="match status" value="1"/>
</dbReference>
<evidence type="ECO:0000313" key="11">
    <source>
        <dbReference type="EMBL" id="MBM9466535.1"/>
    </source>
</evidence>
<keyword evidence="4 7" id="KW-0573">Peptidoglycan synthesis</keyword>
<proteinExistence type="predicted"/>
<reference evidence="11" key="1">
    <citation type="submission" date="2021-01" db="EMBL/GenBank/DDBJ databases">
        <title>YIM 132084 draft genome.</title>
        <authorList>
            <person name="An D."/>
        </authorList>
    </citation>
    <scope>NUCLEOTIDE SEQUENCE</scope>
    <source>
        <strain evidence="11">YIM 132084</strain>
    </source>
</reference>
<dbReference type="PROSITE" id="PS52029">
    <property type="entry name" value="LD_TPASE"/>
    <property type="match status" value="1"/>
</dbReference>
<evidence type="ECO:0000256" key="3">
    <source>
        <dbReference type="ARBA" id="ARBA00022960"/>
    </source>
</evidence>
<dbReference type="GO" id="GO:0071972">
    <property type="term" value="F:peptidoglycan L,D-transpeptidase activity"/>
    <property type="evidence" value="ECO:0007669"/>
    <property type="project" value="TreeGrafter"/>
</dbReference>
<evidence type="ECO:0000256" key="4">
    <source>
        <dbReference type="ARBA" id="ARBA00022984"/>
    </source>
</evidence>
<evidence type="ECO:0000256" key="7">
    <source>
        <dbReference type="PROSITE-ProRule" id="PRU01373"/>
    </source>
</evidence>
<dbReference type="InterPro" id="IPR005490">
    <property type="entry name" value="LD_TPept_cat_dom"/>
</dbReference>
<feature type="signal peptide" evidence="9">
    <location>
        <begin position="1"/>
        <end position="18"/>
    </location>
</feature>
<evidence type="ECO:0000256" key="8">
    <source>
        <dbReference type="SAM" id="MobiDB-lite"/>
    </source>
</evidence>
<comment type="caution">
    <text evidence="11">The sequence shown here is derived from an EMBL/GenBank/DDBJ whole genome shotgun (WGS) entry which is preliminary data.</text>
</comment>
<dbReference type="InterPro" id="IPR050979">
    <property type="entry name" value="LD-transpeptidase"/>
</dbReference>
<dbReference type="AlphaFoldDB" id="A0A938YET8"/>
<comment type="pathway">
    <text evidence="1 7">Cell wall biogenesis; peptidoglycan biosynthesis.</text>
</comment>
<gene>
    <name evidence="11" type="ORF">JL106_04470</name>
</gene>
<evidence type="ECO:0000256" key="1">
    <source>
        <dbReference type="ARBA" id="ARBA00004752"/>
    </source>
</evidence>
<dbReference type="PANTHER" id="PTHR30582:SF2">
    <property type="entry name" value="L,D-TRANSPEPTIDASE YCIB-RELATED"/>
    <property type="match status" value="1"/>
</dbReference>
<dbReference type="CDD" id="cd13432">
    <property type="entry name" value="LDT_IgD_like_2"/>
    <property type="match status" value="1"/>
</dbReference>
<evidence type="ECO:0000259" key="10">
    <source>
        <dbReference type="PROSITE" id="PS52029"/>
    </source>
</evidence>
<feature type="compositionally biased region" description="Low complexity" evidence="8">
    <location>
        <begin position="32"/>
        <end position="49"/>
    </location>
</feature>
<keyword evidence="12" id="KW-1185">Reference proteome</keyword>
<evidence type="ECO:0000256" key="6">
    <source>
        <dbReference type="ARBA" id="ARBA00023316"/>
    </source>
</evidence>
<keyword evidence="6 7" id="KW-0961">Cell wall biogenesis/degradation</keyword>
<dbReference type="InterPro" id="IPR041280">
    <property type="entry name" value="Big_10"/>
</dbReference>
<protein>
    <submittedName>
        <fullName evidence="11">L,D-transpeptidase family protein</fullName>
    </submittedName>
</protein>
<keyword evidence="9" id="KW-0732">Signal</keyword>
<feature type="chain" id="PRO_5039334707" evidence="9">
    <location>
        <begin position="19"/>
        <end position="403"/>
    </location>
</feature>
<evidence type="ECO:0000256" key="2">
    <source>
        <dbReference type="ARBA" id="ARBA00022679"/>
    </source>
</evidence>
<dbReference type="GO" id="GO:0071555">
    <property type="term" value="P:cell wall organization"/>
    <property type="evidence" value="ECO:0007669"/>
    <property type="project" value="UniProtKB-UniRule"/>
</dbReference>
<keyword evidence="2" id="KW-0808">Transferase</keyword>
<evidence type="ECO:0000256" key="5">
    <source>
        <dbReference type="ARBA" id="ARBA00023315"/>
    </source>
</evidence>
<keyword evidence="3 7" id="KW-0133">Cell shape</keyword>
<evidence type="ECO:0000256" key="9">
    <source>
        <dbReference type="SAM" id="SignalP"/>
    </source>
</evidence>
<dbReference type="Proteomes" id="UP000663792">
    <property type="component" value="Unassembled WGS sequence"/>
</dbReference>
<name>A0A938YET8_9ACTN</name>
<dbReference type="CDD" id="cd16913">
    <property type="entry name" value="YkuD_like"/>
    <property type="match status" value="1"/>
</dbReference>
<dbReference type="RefSeq" id="WP_205259498.1">
    <property type="nucleotide sequence ID" value="NZ_JAERWK010000006.1"/>
</dbReference>
<dbReference type="Pfam" id="PF03734">
    <property type="entry name" value="YkuD"/>
    <property type="match status" value="1"/>
</dbReference>
<dbReference type="GO" id="GO:0008360">
    <property type="term" value="P:regulation of cell shape"/>
    <property type="evidence" value="ECO:0007669"/>
    <property type="project" value="UniProtKB-UniRule"/>
</dbReference>
<feature type="active site" description="Proton donor/acceptor" evidence="7">
    <location>
        <position position="333"/>
    </location>
</feature>
<keyword evidence="5" id="KW-0012">Acyltransferase</keyword>
<dbReference type="GO" id="GO:0016746">
    <property type="term" value="F:acyltransferase activity"/>
    <property type="evidence" value="ECO:0007669"/>
    <property type="project" value="UniProtKB-KW"/>
</dbReference>
<dbReference type="PANTHER" id="PTHR30582">
    <property type="entry name" value="L,D-TRANSPEPTIDASE"/>
    <property type="match status" value="1"/>
</dbReference>
<dbReference type="InterPro" id="IPR038063">
    <property type="entry name" value="Transpep_catalytic_dom"/>
</dbReference>
<feature type="domain" description="L,D-TPase catalytic" evidence="10">
    <location>
        <begin position="254"/>
        <end position="375"/>
    </location>
</feature>